<dbReference type="PANTHER" id="PTHR31435">
    <property type="entry name" value="PROTEIN NATD1"/>
    <property type="match status" value="1"/>
</dbReference>
<dbReference type="PROSITE" id="PS51729">
    <property type="entry name" value="GNAT_YJDJ"/>
    <property type="match status" value="1"/>
</dbReference>
<organism evidence="3 4">
    <name type="scientific">Micromonospora musae</name>
    <dbReference type="NCBI Taxonomy" id="1894970"/>
    <lineage>
        <taxon>Bacteria</taxon>
        <taxon>Bacillati</taxon>
        <taxon>Actinomycetota</taxon>
        <taxon>Actinomycetes</taxon>
        <taxon>Micromonosporales</taxon>
        <taxon>Micromonosporaceae</taxon>
        <taxon>Micromonospora</taxon>
    </lineage>
</organism>
<dbReference type="Gene3D" id="3.40.630.30">
    <property type="match status" value="1"/>
</dbReference>
<dbReference type="RefSeq" id="WP_120689050.1">
    <property type="nucleotide sequence ID" value="NZ_RAZT01000006.1"/>
</dbReference>
<evidence type="ECO:0000256" key="1">
    <source>
        <dbReference type="SAM" id="MobiDB-lite"/>
    </source>
</evidence>
<comment type="caution">
    <text evidence="3">The sequence shown here is derived from an EMBL/GenBank/DDBJ whole genome shotgun (WGS) entry which is preliminary data.</text>
</comment>
<proteinExistence type="predicted"/>
<dbReference type="InterPro" id="IPR045057">
    <property type="entry name" value="Gcn5-rel_NAT"/>
</dbReference>
<feature type="domain" description="N-acetyltransferase" evidence="2">
    <location>
        <begin position="61"/>
        <end position="148"/>
    </location>
</feature>
<dbReference type="EMBL" id="RAZT01000006">
    <property type="protein sequence ID" value="RKN32266.1"/>
    <property type="molecule type" value="Genomic_DNA"/>
</dbReference>
<dbReference type="AlphaFoldDB" id="A0A3A9YIH1"/>
<dbReference type="CDD" id="cd04301">
    <property type="entry name" value="NAT_SF"/>
    <property type="match status" value="1"/>
</dbReference>
<dbReference type="Pfam" id="PF14542">
    <property type="entry name" value="Acetyltransf_CG"/>
    <property type="match status" value="1"/>
</dbReference>
<evidence type="ECO:0000313" key="3">
    <source>
        <dbReference type="EMBL" id="RKN32266.1"/>
    </source>
</evidence>
<dbReference type="InterPro" id="IPR031165">
    <property type="entry name" value="GNAT_YJDJ"/>
</dbReference>
<gene>
    <name evidence="3" type="ORF">D7044_13455</name>
</gene>
<sequence length="162" mass="17634">MTSTEGVPPMTNPIEPTRHALGYSDGAGHPDEEDILSQDQAVLIDEVIDDPRTPALDLQVVKNERLGTYDALVGGREVAGLTYSVAGDDRLVLLGTSVLSEFREQGIATELIRHVLDDARGQGKTVTILCPIVRTFIEHNPEYADLVDPQHPGVTLRRTHSS</sequence>
<accession>A0A3A9YIH1</accession>
<protein>
    <submittedName>
        <fullName evidence="3">N-acetyltransferase</fullName>
    </submittedName>
</protein>
<feature type="region of interest" description="Disordered" evidence="1">
    <location>
        <begin position="1"/>
        <end position="31"/>
    </location>
</feature>
<dbReference type="InterPro" id="IPR016181">
    <property type="entry name" value="Acyl_CoA_acyltransferase"/>
</dbReference>
<reference evidence="3 4" key="1">
    <citation type="submission" date="2018-09" db="EMBL/GenBank/DDBJ databases">
        <title>Micromonospora sp. nov. MS1-9, isolated from a root of Musa sp.</title>
        <authorList>
            <person name="Kuncharoen N."/>
            <person name="Kudo T."/>
            <person name="Ohkuma M."/>
            <person name="Yuki M."/>
            <person name="Tanasupawat S."/>
        </authorList>
    </citation>
    <scope>NUCLEOTIDE SEQUENCE [LARGE SCALE GENOMIC DNA]</scope>
    <source>
        <strain evidence="3 4">MS1-9</strain>
    </source>
</reference>
<keyword evidence="3" id="KW-0808">Transferase</keyword>
<dbReference type="GO" id="GO:0016740">
    <property type="term" value="F:transferase activity"/>
    <property type="evidence" value="ECO:0007669"/>
    <property type="project" value="UniProtKB-KW"/>
</dbReference>
<evidence type="ECO:0000313" key="4">
    <source>
        <dbReference type="Proteomes" id="UP000275865"/>
    </source>
</evidence>
<dbReference type="SUPFAM" id="SSF55729">
    <property type="entry name" value="Acyl-CoA N-acyltransferases (Nat)"/>
    <property type="match status" value="1"/>
</dbReference>
<dbReference type="Proteomes" id="UP000275865">
    <property type="component" value="Unassembled WGS sequence"/>
</dbReference>
<evidence type="ECO:0000259" key="2">
    <source>
        <dbReference type="PROSITE" id="PS51729"/>
    </source>
</evidence>
<name>A0A3A9YIH1_9ACTN</name>
<dbReference type="PANTHER" id="PTHR31435:SF10">
    <property type="entry name" value="BSR4717 PROTEIN"/>
    <property type="match status" value="1"/>
</dbReference>